<evidence type="ECO:0008006" key="11">
    <source>
        <dbReference type="Google" id="ProtNLM"/>
    </source>
</evidence>
<evidence type="ECO:0000256" key="5">
    <source>
        <dbReference type="ARBA" id="ARBA00023212"/>
    </source>
</evidence>
<dbReference type="Pfam" id="PF17681">
    <property type="entry name" value="GCP_N_terminal"/>
    <property type="match status" value="1"/>
</dbReference>
<evidence type="ECO:0000256" key="3">
    <source>
        <dbReference type="ARBA" id="ARBA00022490"/>
    </source>
</evidence>
<feature type="region of interest" description="Disordered" evidence="6">
    <location>
        <begin position="163"/>
        <end position="272"/>
    </location>
</feature>
<feature type="compositionally biased region" description="Polar residues" evidence="6">
    <location>
        <begin position="262"/>
        <end position="272"/>
    </location>
</feature>
<feature type="domain" description="Gamma tubulin complex component C-terminal" evidence="7">
    <location>
        <begin position="757"/>
        <end position="1088"/>
    </location>
</feature>
<evidence type="ECO:0000256" key="4">
    <source>
        <dbReference type="ARBA" id="ARBA00022701"/>
    </source>
</evidence>
<dbReference type="Proteomes" id="UP001292094">
    <property type="component" value="Unassembled WGS sequence"/>
</dbReference>
<dbReference type="AlphaFoldDB" id="A0AAE1NIJ1"/>
<dbReference type="GO" id="GO:0007020">
    <property type="term" value="P:microtubule nucleation"/>
    <property type="evidence" value="ECO:0007669"/>
    <property type="project" value="InterPro"/>
</dbReference>
<dbReference type="InterPro" id="IPR042241">
    <property type="entry name" value="GCP_C_sf"/>
</dbReference>
<gene>
    <name evidence="9" type="ORF">Pmani_036405</name>
</gene>
<dbReference type="PANTHER" id="PTHR19302">
    <property type="entry name" value="GAMMA TUBULIN COMPLEX PROTEIN"/>
    <property type="match status" value="1"/>
</dbReference>
<dbReference type="InterPro" id="IPR059169">
    <property type="entry name" value="GCP5_N_ext"/>
</dbReference>
<reference evidence="9" key="1">
    <citation type="submission" date="2023-11" db="EMBL/GenBank/DDBJ databases">
        <title>Genome assemblies of two species of porcelain crab, Petrolisthes cinctipes and Petrolisthes manimaculis (Anomura: Porcellanidae).</title>
        <authorList>
            <person name="Angst P."/>
        </authorList>
    </citation>
    <scope>NUCLEOTIDE SEQUENCE</scope>
    <source>
        <strain evidence="9">PB745_02</strain>
        <tissue evidence="9">Gill</tissue>
    </source>
</reference>
<dbReference type="GO" id="GO:0043015">
    <property type="term" value="F:gamma-tubulin binding"/>
    <property type="evidence" value="ECO:0007669"/>
    <property type="project" value="InterPro"/>
</dbReference>
<dbReference type="PANTHER" id="PTHR19302:SF33">
    <property type="entry name" value="GAMMA-TUBULIN COMPLEX COMPONENT 5"/>
    <property type="match status" value="1"/>
</dbReference>
<feature type="region of interest" description="Disordered" evidence="6">
    <location>
        <begin position="118"/>
        <end position="145"/>
    </location>
</feature>
<feature type="compositionally biased region" description="Acidic residues" evidence="6">
    <location>
        <begin position="135"/>
        <end position="145"/>
    </location>
</feature>
<organism evidence="9 10">
    <name type="scientific">Petrolisthes manimaculis</name>
    <dbReference type="NCBI Taxonomy" id="1843537"/>
    <lineage>
        <taxon>Eukaryota</taxon>
        <taxon>Metazoa</taxon>
        <taxon>Ecdysozoa</taxon>
        <taxon>Arthropoda</taxon>
        <taxon>Crustacea</taxon>
        <taxon>Multicrustacea</taxon>
        <taxon>Malacostraca</taxon>
        <taxon>Eumalacostraca</taxon>
        <taxon>Eucarida</taxon>
        <taxon>Decapoda</taxon>
        <taxon>Pleocyemata</taxon>
        <taxon>Anomura</taxon>
        <taxon>Galatheoidea</taxon>
        <taxon>Porcellanidae</taxon>
        <taxon>Petrolisthes</taxon>
    </lineage>
</organism>
<comment type="similarity">
    <text evidence="2">Belongs to the TUBGCP family.</text>
</comment>
<dbReference type="InterPro" id="IPR007259">
    <property type="entry name" value="GCP"/>
</dbReference>
<feature type="compositionally biased region" description="Polar residues" evidence="6">
    <location>
        <begin position="226"/>
        <end position="249"/>
    </location>
</feature>
<dbReference type="GO" id="GO:0000922">
    <property type="term" value="C:spindle pole"/>
    <property type="evidence" value="ECO:0007669"/>
    <property type="project" value="InterPro"/>
</dbReference>
<keyword evidence="3" id="KW-0963">Cytoplasm</keyword>
<keyword evidence="5" id="KW-0206">Cytoskeleton</keyword>
<evidence type="ECO:0000259" key="8">
    <source>
        <dbReference type="Pfam" id="PF17681"/>
    </source>
</evidence>
<dbReference type="GO" id="GO:0051011">
    <property type="term" value="F:microtubule minus-end binding"/>
    <property type="evidence" value="ECO:0007669"/>
    <property type="project" value="TreeGrafter"/>
</dbReference>
<dbReference type="GO" id="GO:0051321">
    <property type="term" value="P:meiotic cell cycle"/>
    <property type="evidence" value="ECO:0007669"/>
    <property type="project" value="TreeGrafter"/>
</dbReference>
<dbReference type="Gene3D" id="1.20.120.1900">
    <property type="entry name" value="Gamma-tubulin complex, C-terminal domain"/>
    <property type="match status" value="1"/>
</dbReference>
<dbReference type="GO" id="GO:0031122">
    <property type="term" value="P:cytoplasmic microtubule organization"/>
    <property type="evidence" value="ECO:0007669"/>
    <property type="project" value="TreeGrafter"/>
</dbReference>
<comment type="subcellular location">
    <subcellularLocation>
        <location evidence="1">Cytoplasm</location>
        <location evidence="1">Cytoskeleton</location>
    </subcellularLocation>
</comment>
<sequence>MAGQGKFDALTKELVTHVMGFQEGQENFVRSEQYVLSNLLYHHCLDVNSHAVRRSMDGLALKFTIHGQHSRAKRLTSLATKFLATPLFKDHSEADIEWSLVSLLLHLSNSPTQVPIELDPPSIPGLESLPQTPGCEEEEEEEKEEVDWAAYLNDEIDDYSIGSEESLSDWSSDEDSEDKLEGAGPPLPAISQTLKTHSQPQDPTQSQQPIQPPRNLFTLPPDPDPQNLSAHTSTPPIDNASRTTVSPNSLPRHPLAPLRQPQVPQVNATQEAMEQLHRAKSWLSANTHRQYWDSKCPSQPAMSNHPAANLAKLWETDQGLRNGSVQQLAEWEVMREVVWILISPTPTYVFTCDDKGTFSIKQNFTIPSLTPEATRKLLATVCVALSQLTALNSFMCDHQCAGKDPRTLPSVTLQAYATGLRCWRQRFLSHLLKLEERIKDQEATCTLLWLEAELQPWLRILATIYSVHRTALPSVTPESATNGYVAVRLLGTLCEAVDSAGDGQTRAVLVRLLLHSFRHYLAITHSWLFHGILQNYTSEFVVKREETVKVNDERFWHEAFTVSLQYKTLDPKDPVHTMMKLLSPLLASLTFVGKARELLAVLESSTDLTTILCEDNLYTDSDVPLAERVVNCVKNSICRLSKECQVKDKPSSTDMSRTIGSEGERKRELHVTPSRDQMDPLLWAAFSETQQDIEGVNGSLDCHHMDSVTRLIEEITEAPRAISSVFVLSSAIRPLVSDVQEQLSVRLTRSLLDHHYLHRHCQAVRAVYLMEAGDMMHEFYSHLFAKVDEGENIDALSLTFHLQYCVTRLYPKFAQYFYVTITHNGDAPQIGKEIEGSSEAEDCTDTLLIDGVGGSGREALKRLHEKARQLTKVPSSKTSSAPLVPTGLPELYIQYQAPLPANHLLTEGTIKQFNLLFNFLLCLKRVTNGLERLKFKDLSGWHLATTVVADSEDGSDLNDSPASPLLSRLHRLQLLRHWLLFFSRELHNHFANAAFLPYYCDVERLFQTQPSLNTILTEHDKLLKKLMIECLMGSNEKILPLQGVLNKLFELTQRLSELWVREAGGVKGCEVTKLETQYASLHRYLAHFLTAFTKLYYVPHIEGLTRTLVDTVPLLA</sequence>
<dbReference type="GO" id="GO:0000278">
    <property type="term" value="P:mitotic cell cycle"/>
    <property type="evidence" value="ECO:0007669"/>
    <property type="project" value="TreeGrafter"/>
</dbReference>
<dbReference type="GO" id="GO:0005874">
    <property type="term" value="C:microtubule"/>
    <property type="evidence" value="ECO:0007669"/>
    <property type="project" value="UniProtKB-KW"/>
</dbReference>
<dbReference type="CDD" id="cd22572">
    <property type="entry name" value="GCP5_NTD"/>
    <property type="match status" value="1"/>
</dbReference>
<dbReference type="GO" id="GO:0000930">
    <property type="term" value="C:gamma-tubulin complex"/>
    <property type="evidence" value="ECO:0007669"/>
    <property type="project" value="TreeGrafter"/>
</dbReference>
<evidence type="ECO:0000313" key="10">
    <source>
        <dbReference type="Proteomes" id="UP001292094"/>
    </source>
</evidence>
<protein>
    <recommendedName>
        <fullName evidence="11">Gamma-tubulin complex component</fullName>
    </recommendedName>
</protein>
<dbReference type="GO" id="GO:0051225">
    <property type="term" value="P:spindle assembly"/>
    <property type="evidence" value="ECO:0007669"/>
    <property type="project" value="TreeGrafter"/>
</dbReference>
<accession>A0AAE1NIJ1</accession>
<keyword evidence="10" id="KW-1185">Reference proteome</keyword>
<evidence type="ECO:0000259" key="7">
    <source>
        <dbReference type="Pfam" id="PF04130"/>
    </source>
</evidence>
<comment type="caution">
    <text evidence="9">The sequence shown here is derived from an EMBL/GenBank/DDBJ whole genome shotgun (WGS) entry which is preliminary data.</text>
</comment>
<dbReference type="Pfam" id="PF04130">
    <property type="entry name" value="GCP_C_terminal"/>
    <property type="match status" value="1"/>
</dbReference>
<evidence type="ECO:0000256" key="1">
    <source>
        <dbReference type="ARBA" id="ARBA00004245"/>
    </source>
</evidence>
<dbReference type="EMBL" id="JAWZYT010005388">
    <property type="protein sequence ID" value="KAK4290715.1"/>
    <property type="molecule type" value="Genomic_DNA"/>
</dbReference>
<evidence type="ECO:0000256" key="2">
    <source>
        <dbReference type="ARBA" id="ARBA00010337"/>
    </source>
</evidence>
<dbReference type="InterPro" id="IPR040457">
    <property type="entry name" value="GCP_C"/>
</dbReference>
<proteinExistence type="inferred from homology"/>
<name>A0AAE1NIJ1_9EUCA</name>
<feature type="domain" description="Gamma tubulin complex component protein N-terminal" evidence="8">
    <location>
        <begin position="336"/>
        <end position="602"/>
    </location>
</feature>
<evidence type="ECO:0000256" key="6">
    <source>
        <dbReference type="SAM" id="MobiDB-lite"/>
    </source>
</evidence>
<dbReference type="InterPro" id="IPR041470">
    <property type="entry name" value="GCP_N"/>
</dbReference>
<evidence type="ECO:0000313" key="9">
    <source>
        <dbReference type="EMBL" id="KAK4290715.1"/>
    </source>
</evidence>
<feature type="compositionally biased region" description="Low complexity" evidence="6">
    <location>
        <begin position="199"/>
        <end position="209"/>
    </location>
</feature>
<keyword evidence="4" id="KW-0493">Microtubule</keyword>